<evidence type="ECO:0000256" key="12">
    <source>
        <dbReference type="PIRSR" id="PIRSR037471-1"/>
    </source>
</evidence>
<feature type="transmembrane region" description="Helical" evidence="13">
    <location>
        <begin position="354"/>
        <end position="376"/>
    </location>
</feature>
<keyword evidence="2 11" id="KW-0813">Transport</keyword>
<evidence type="ECO:0000313" key="17">
    <source>
        <dbReference type="EMBL" id="CAI0440149.1"/>
    </source>
</evidence>
<feature type="transmembrane region" description="Helical" evidence="13">
    <location>
        <begin position="249"/>
        <end position="270"/>
    </location>
</feature>
<comment type="subcellular location">
    <subcellularLocation>
        <location evidence="1">Membrane</location>
        <topology evidence="1">Multi-pass membrane protein</topology>
    </subcellularLocation>
</comment>
<feature type="binding site" description="axial binding residue" evidence="12">
    <location>
        <position position="323"/>
    </location>
    <ligand>
        <name>heme b</name>
        <dbReference type="ChEBI" id="CHEBI:60344"/>
        <label>1</label>
    </ligand>
    <ligandPart>
        <name>Fe</name>
        <dbReference type="ChEBI" id="CHEBI:18248"/>
    </ligandPart>
</feature>
<dbReference type="Pfam" id="PF03188">
    <property type="entry name" value="Cytochrom_B561"/>
    <property type="match status" value="1"/>
</dbReference>
<dbReference type="PIRSF" id="PIRSF037471">
    <property type="entry name" value="UCP037471"/>
    <property type="match status" value="1"/>
</dbReference>
<dbReference type="InterPro" id="IPR006593">
    <property type="entry name" value="Cyt_b561/ferric_Rdtase_TM"/>
</dbReference>
<evidence type="ECO:0000256" key="11">
    <source>
        <dbReference type="PIRNR" id="PIRNR037471"/>
    </source>
</evidence>
<evidence type="ECO:0000256" key="14">
    <source>
        <dbReference type="SAM" id="SignalP"/>
    </source>
</evidence>
<feature type="domain" description="DOMON" evidence="15">
    <location>
        <begin position="55"/>
        <end position="172"/>
    </location>
</feature>
<evidence type="ECO:0000256" key="6">
    <source>
        <dbReference type="ARBA" id="ARBA00022729"/>
    </source>
</evidence>
<feature type="domain" description="Cytochrome b561" evidence="16">
    <location>
        <begin position="182"/>
        <end position="378"/>
    </location>
</feature>
<protein>
    <recommendedName>
        <fullName evidence="11">Cytochrome b561 and DOMON domain-containing protein</fullName>
    </recommendedName>
</protein>
<dbReference type="EMBL" id="CAMGYJ010000006">
    <property type="protein sequence ID" value="CAI0440149.1"/>
    <property type="molecule type" value="Genomic_DNA"/>
</dbReference>
<dbReference type="PROSITE" id="PS50836">
    <property type="entry name" value="DOMON"/>
    <property type="match status" value="1"/>
</dbReference>
<feature type="transmembrane region" description="Helical" evidence="13">
    <location>
        <begin position="290"/>
        <end position="307"/>
    </location>
</feature>
<feature type="chain" id="PRO_5043314504" description="Cytochrome b561 and DOMON domain-containing protein" evidence="14">
    <location>
        <begin position="26"/>
        <end position="400"/>
    </location>
</feature>
<evidence type="ECO:0000313" key="18">
    <source>
        <dbReference type="Proteomes" id="UP001154282"/>
    </source>
</evidence>
<proteinExistence type="predicted"/>
<accession>A0AAV0M272</accession>
<keyword evidence="12" id="KW-0408">Iron</keyword>
<comment type="cofactor">
    <cofactor evidence="11">
        <name>heme b</name>
        <dbReference type="ChEBI" id="CHEBI:60344"/>
    </cofactor>
    <text evidence="11">Binds 2 heme b groups non-covalently.</text>
</comment>
<dbReference type="InterPro" id="IPR005018">
    <property type="entry name" value="DOMON_domain"/>
</dbReference>
<keyword evidence="6 14" id="KW-0732">Signal</keyword>
<feature type="binding site" description="axial binding residue" evidence="12">
    <location>
        <position position="218"/>
    </location>
    <ligand>
        <name>heme b</name>
        <dbReference type="ChEBI" id="CHEBI:60344"/>
        <label>1</label>
    </ligand>
    <ligandPart>
        <name>Fe</name>
        <dbReference type="ChEBI" id="CHEBI:18248"/>
    </ligandPart>
</feature>
<evidence type="ECO:0000256" key="4">
    <source>
        <dbReference type="ARBA" id="ARBA00022692"/>
    </source>
</evidence>
<evidence type="ECO:0000256" key="2">
    <source>
        <dbReference type="ARBA" id="ARBA00022448"/>
    </source>
</evidence>
<keyword evidence="18" id="KW-1185">Reference proteome</keyword>
<feature type="transmembrane region" description="Helical" evidence="13">
    <location>
        <begin position="319"/>
        <end position="342"/>
    </location>
</feature>
<keyword evidence="7 11" id="KW-0249">Electron transport</keyword>
<evidence type="ECO:0000256" key="7">
    <source>
        <dbReference type="ARBA" id="ARBA00022982"/>
    </source>
</evidence>
<comment type="caution">
    <text evidence="17">The sequence shown here is derived from an EMBL/GenBank/DDBJ whole genome shotgun (WGS) entry which is preliminary data.</text>
</comment>
<comment type="function">
    <text evidence="10">May act as a catecholamine-responsive trans-membrane electron transporter.</text>
</comment>
<dbReference type="Gene3D" id="1.20.120.1770">
    <property type="match status" value="1"/>
</dbReference>
<feature type="signal peptide" evidence="14">
    <location>
        <begin position="1"/>
        <end position="25"/>
    </location>
</feature>
<organism evidence="17 18">
    <name type="scientific">Linum tenue</name>
    <dbReference type="NCBI Taxonomy" id="586396"/>
    <lineage>
        <taxon>Eukaryota</taxon>
        <taxon>Viridiplantae</taxon>
        <taxon>Streptophyta</taxon>
        <taxon>Embryophyta</taxon>
        <taxon>Tracheophyta</taxon>
        <taxon>Spermatophyta</taxon>
        <taxon>Magnoliopsida</taxon>
        <taxon>eudicotyledons</taxon>
        <taxon>Gunneridae</taxon>
        <taxon>Pentapetalae</taxon>
        <taxon>rosids</taxon>
        <taxon>fabids</taxon>
        <taxon>Malpighiales</taxon>
        <taxon>Linaceae</taxon>
        <taxon>Linum</taxon>
    </lineage>
</organism>
<evidence type="ECO:0000256" key="3">
    <source>
        <dbReference type="ARBA" id="ARBA00022617"/>
    </source>
</evidence>
<dbReference type="CDD" id="cd08760">
    <property type="entry name" value="Cyt_b561_FRRS1_like"/>
    <property type="match status" value="1"/>
</dbReference>
<gene>
    <name evidence="17" type="ORF">LITE_LOCUS26412</name>
</gene>
<evidence type="ECO:0000256" key="8">
    <source>
        <dbReference type="ARBA" id="ARBA00022989"/>
    </source>
</evidence>
<evidence type="ECO:0000256" key="10">
    <source>
        <dbReference type="ARBA" id="ARBA00053871"/>
    </source>
</evidence>
<reference evidence="17" key="1">
    <citation type="submission" date="2022-08" db="EMBL/GenBank/DDBJ databases">
        <authorList>
            <person name="Gutierrez-Valencia J."/>
        </authorList>
    </citation>
    <scope>NUCLEOTIDE SEQUENCE</scope>
</reference>
<keyword evidence="8 13" id="KW-1133">Transmembrane helix</keyword>
<dbReference type="InterPro" id="IPR017214">
    <property type="entry name" value="UCP037471"/>
</dbReference>
<evidence type="ECO:0000259" key="16">
    <source>
        <dbReference type="PROSITE" id="PS50939"/>
    </source>
</evidence>
<dbReference type="Pfam" id="PF04526">
    <property type="entry name" value="DUF568"/>
    <property type="match status" value="1"/>
</dbReference>
<dbReference type="GO" id="GO:0046872">
    <property type="term" value="F:metal ion binding"/>
    <property type="evidence" value="ECO:0007669"/>
    <property type="project" value="UniProtKB-KW"/>
</dbReference>
<evidence type="ECO:0000256" key="5">
    <source>
        <dbReference type="ARBA" id="ARBA00022723"/>
    </source>
</evidence>
<keyword evidence="4 13" id="KW-0812">Transmembrane</keyword>
<dbReference type="GO" id="GO:0016020">
    <property type="term" value="C:membrane"/>
    <property type="evidence" value="ECO:0007669"/>
    <property type="project" value="UniProtKB-SubCell"/>
</dbReference>
<keyword evidence="9 11" id="KW-0472">Membrane</keyword>
<keyword evidence="3" id="KW-0349">Heme</keyword>
<evidence type="ECO:0000256" key="13">
    <source>
        <dbReference type="SAM" id="Phobius"/>
    </source>
</evidence>
<keyword evidence="5 12" id="KW-0479">Metal-binding</keyword>
<dbReference type="Proteomes" id="UP001154282">
    <property type="component" value="Unassembled WGS sequence"/>
</dbReference>
<evidence type="ECO:0000256" key="1">
    <source>
        <dbReference type="ARBA" id="ARBA00004141"/>
    </source>
</evidence>
<feature type="binding site" description="axial binding residue" evidence="12">
    <location>
        <position position="254"/>
    </location>
    <ligand>
        <name>heme b</name>
        <dbReference type="ChEBI" id="CHEBI:60344"/>
        <label>1</label>
    </ligand>
    <ligandPart>
        <name>Fe</name>
        <dbReference type="ChEBI" id="CHEBI:18248"/>
    </ligandPart>
</feature>
<dbReference type="FunFam" id="1.20.120.1770:FF:000007">
    <property type="entry name" value="Cytochrome b561 and DOMON domain-containing protein"/>
    <property type="match status" value="1"/>
</dbReference>
<feature type="transmembrane region" description="Helical" evidence="13">
    <location>
        <begin position="219"/>
        <end position="237"/>
    </location>
</feature>
<evidence type="ECO:0000256" key="9">
    <source>
        <dbReference type="ARBA" id="ARBA00023136"/>
    </source>
</evidence>
<dbReference type="PANTHER" id="PTHR23130:SF167">
    <property type="entry name" value="CYTOCHROME B561 AND DOMON DOMAIN-CONTAINING PROTEIN"/>
    <property type="match status" value="1"/>
</dbReference>
<name>A0AAV0M272_9ROSI</name>
<evidence type="ECO:0000259" key="15">
    <source>
        <dbReference type="PROSITE" id="PS50836"/>
    </source>
</evidence>
<feature type="binding site" description="axial binding residue" evidence="12">
    <location>
        <position position="287"/>
    </location>
    <ligand>
        <name>heme b</name>
        <dbReference type="ChEBI" id="CHEBI:60344"/>
        <label>1</label>
    </ligand>
    <ligandPart>
        <name>Fe</name>
        <dbReference type="ChEBI" id="CHEBI:18248"/>
    </ligandPart>
</feature>
<dbReference type="CDD" id="cd09629">
    <property type="entry name" value="DOMON_CIL1_like"/>
    <property type="match status" value="1"/>
</dbReference>
<dbReference type="PANTHER" id="PTHR23130">
    <property type="entry name" value="CYTOCHROME B561 AND DOMON DOMAIN-CONTAINING PROTEIN"/>
    <property type="match status" value="1"/>
</dbReference>
<dbReference type="AlphaFoldDB" id="A0AAV0M272"/>
<dbReference type="InterPro" id="IPR045265">
    <property type="entry name" value="AIR12_DOMON"/>
</dbReference>
<dbReference type="SMART" id="SM00665">
    <property type="entry name" value="B561"/>
    <property type="match status" value="1"/>
</dbReference>
<dbReference type="PROSITE" id="PS50939">
    <property type="entry name" value="CYTOCHROME_B561"/>
    <property type="match status" value="1"/>
</dbReference>
<sequence length="400" mass="44000">MATLNPKIPLFFTFLLIQATSPVFSSSSSPASSKCSTHTFSQNRVFPSCVDLPYLDSFLHWDYDQSTGVLQIAYRHAGISSPASTWVAWAINPSAPAMIGSQALVAYHRDGQLTAYTSPVNDYSTSLIEAKLSVDVRDVTAEYSAGEQEIVIFAYIRLKENTTSLNHVWQDGPVDAGKPIQHSTSGGNVRAAATLNLLSGQSAGGGGGDDRMRKRNIHGVINVVSWGIMMPIGALTARYLKVFSSTGPAWFYLHLSCQSMAYIIGIAGWITGLQLGSQSPSIVYSTHRTIGIGLFCLGTLQVFALFLRPKPDHKYRFYWNIYHHTIGYAVITLTVINIFKGFEILQPGKKWKNAYIGVIVALGFSAVWLEASTWYITVKRRRSERDNGDKQEPQRSSNGA</sequence>